<dbReference type="AlphaFoldDB" id="A0AAJ6DCN4"/>
<dbReference type="Gene3D" id="3.40.50.1110">
    <property type="entry name" value="SGNH hydrolase"/>
    <property type="match status" value="1"/>
</dbReference>
<evidence type="ECO:0000259" key="1">
    <source>
        <dbReference type="Pfam" id="PF13472"/>
    </source>
</evidence>
<sequence length="203" mass="22841">MEFRQIRLASVGGEHLAGLGDPRAMGWLGRVLAKSHHPDVLVESYVLAAPQEPIEAMSYRWEEEALPRFSNDTENRLLIALNSSDTKYVPTSARARLNLANIIDKATQQGLEVFVVGPLPGLDQDANQKLRELNAAYRNVAQRRNVFYVDVFEALVDHNQYQQDLASNQGLPGQSAYGLVAWLVLHRGWYRWMNLPENLGSQS</sequence>
<dbReference type="SUPFAM" id="SSF52266">
    <property type="entry name" value="SGNH hydrolase"/>
    <property type="match status" value="1"/>
</dbReference>
<protein>
    <submittedName>
        <fullName evidence="2">GDSL-type esterase/lipase family protein</fullName>
    </submittedName>
</protein>
<evidence type="ECO:0000313" key="2">
    <source>
        <dbReference type="EMBL" id="WGH93346.1"/>
    </source>
</evidence>
<organism evidence="2 3">
    <name type="scientific">Auritidibacter ignavus</name>
    <dbReference type="NCBI Taxonomy" id="678932"/>
    <lineage>
        <taxon>Bacteria</taxon>
        <taxon>Bacillati</taxon>
        <taxon>Actinomycetota</taxon>
        <taxon>Actinomycetes</taxon>
        <taxon>Micrococcales</taxon>
        <taxon>Micrococcaceae</taxon>
        <taxon>Auritidibacter</taxon>
    </lineage>
</organism>
<proteinExistence type="predicted"/>
<dbReference type="EMBL" id="CP122566">
    <property type="protein sequence ID" value="WGH93346.1"/>
    <property type="molecule type" value="Genomic_DNA"/>
</dbReference>
<dbReference type="Proteomes" id="UP001224674">
    <property type="component" value="Chromosome"/>
</dbReference>
<evidence type="ECO:0000313" key="3">
    <source>
        <dbReference type="Proteomes" id="UP001224674"/>
    </source>
</evidence>
<dbReference type="RefSeq" id="WP_110098642.1">
    <property type="nucleotide sequence ID" value="NZ_CP122561.1"/>
</dbReference>
<dbReference type="InterPro" id="IPR013830">
    <property type="entry name" value="SGNH_hydro"/>
</dbReference>
<dbReference type="Pfam" id="PF13472">
    <property type="entry name" value="Lipase_GDSL_2"/>
    <property type="match status" value="1"/>
</dbReference>
<feature type="domain" description="SGNH hydrolase-type esterase" evidence="1">
    <location>
        <begin position="19"/>
        <end position="169"/>
    </location>
</feature>
<name>A0AAJ6DCN4_9MICC</name>
<dbReference type="GeneID" id="83694539"/>
<reference evidence="2 3" key="1">
    <citation type="submission" date="2023-03" db="EMBL/GenBank/DDBJ databases">
        <title>Complete genome sequences of several Auritidibacter ignavus strains isolated from ear infections.</title>
        <authorList>
            <person name="Baehr T."/>
            <person name="Baumhoegger A.M."/>
        </authorList>
    </citation>
    <scope>NUCLEOTIDE SEQUENCE [LARGE SCALE GENOMIC DNA]</scope>
    <source>
        <strain evidence="2 3">BABAE-6</strain>
    </source>
</reference>
<dbReference type="InterPro" id="IPR036514">
    <property type="entry name" value="SGNH_hydro_sf"/>
</dbReference>
<accession>A0AAJ6DCN4</accession>
<keyword evidence="3" id="KW-1185">Reference proteome</keyword>
<gene>
    <name evidence="2" type="ORF">QDX21_00560</name>
</gene>